<comment type="subcellular location">
    <subcellularLocation>
        <location evidence="1">Cell membrane</location>
        <topology evidence="1">Multi-pass membrane protein</topology>
    </subcellularLocation>
</comment>
<feature type="domain" description="ABC3 transporter permease C-terminal" evidence="7">
    <location>
        <begin position="58"/>
        <end position="176"/>
    </location>
</feature>
<sequence length="593" mass="68436">MLEKILLKNLELKKYLVYIISLMIFAAVILILQDLININESLNVGGDAENIKLVFSLYYVLITIITMGFMGYSLKCYLKTRVSDFGIIRVLGASKKLVIKLLLAELVFAFFVAIFFGIVLGNIFIGVMIFSFKTQGIDVFLSISDTVTNCTNTILVSLLLFSFSILYSVFKSLRKNLSNVIQAGVKREYGYKYLSGLAFIGIAFILYSIYGLNNASLLETLVYLLICLAGVYIVFTFGLSFALIIVKRFFNRLYLRNIVIINDFFYKYKSSKKLIYISFLINFIILYIVGGIIVTTSVKTEYTKNYPFKNLLFDYKSDNSLTFLDDENRIKAFYCIVRTDDGAEEKAIGVTCEEYLKMPNALMGYSDRAIVFNQDIDKSIDNDISVICLEYKEQMKEIPVDSSINEIIFGINIPSDVSYIVVLPKEFKLPDKTFNIYFNIDNQNVNKLSIVQKHNLFLRSEIIQKQENDNLILKISSYCLGIFSSLCSLAILALREENEIYTKKEKYRLLKYLGMSKKQRERNLSKEIMLFLIIPILFSNLLAWCFIKSEMIRVNLFSQEYILAFLIFQLILLIIQFSYYWIIKNIINNEIIN</sequence>
<evidence type="ECO:0000256" key="4">
    <source>
        <dbReference type="ARBA" id="ARBA00022989"/>
    </source>
</evidence>
<reference evidence="8 9" key="1">
    <citation type="journal article" date="2019" name="Nat. Med.">
        <title>A library of human gut bacterial isolates paired with longitudinal multiomics data enables mechanistic microbiome research.</title>
        <authorList>
            <person name="Poyet M."/>
            <person name="Groussin M."/>
            <person name="Gibbons S.M."/>
            <person name="Avila-Pacheco J."/>
            <person name="Jiang X."/>
            <person name="Kearney S.M."/>
            <person name="Perrotta A.R."/>
            <person name="Berdy B."/>
            <person name="Zhao S."/>
            <person name="Lieberman T.D."/>
            <person name="Swanson P.K."/>
            <person name="Smith M."/>
            <person name="Roesemann S."/>
            <person name="Alexander J.E."/>
            <person name="Rich S.A."/>
            <person name="Livny J."/>
            <person name="Vlamakis H."/>
            <person name="Clish C."/>
            <person name="Bullock K."/>
            <person name="Deik A."/>
            <person name="Scott J."/>
            <person name="Pierce K.A."/>
            <person name="Xavier R.J."/>
            <person name="Alm E.J."/>
        </authorList>
    </citation>
    <scope>NUCLEOTIDE SEQUENCE [LARGE SCALE GENOMIC DNA]</scope>
    <source>
        <strain evidence="8 9">BIOML-A12</strain>
    </source>
</reference>
<evidence type="ECO:0000313" key="9">
    <source>
        <dbReference type="Proteomes" id="UP000477156"/>
    </source>
</evidence>
<proteinExistence type="predicted"/>
<gene>
    <name evidence="8" type="ORF">GT712_00050</name>
</gene>
<comment type="caution">
    <text evidence="8">The sequence shown here is derived from an EMBL/GenBank/DDBJ whole genome shotgun (WGS) entry which is preliminary data.</text>
</comment>
<feature type="transmembrane region" description="Helical" evidence="6">
    <location>
        <begin position="56"/>
        <end position="78"/>
    </location>
</feature>
<feature type="domain" description="ABC3 transporter permease C-terminal" evidence="7">
    <location>
        <begin position="480"/>
        <end position="589"/>
    </location>
</feature>
<feature type="transmembrane region" description="Helical" evidence="6">
    <location>
        <begin position="152"/>
        <end position="170"/>
    </location>
</feature>
<feature type="transmembrane region" description="Helical" evidence="6">
    <location>
        <begin position="475"/>
        <end position="494"/>
    </location>
</feature>
<keyword evidence="4 6" id="KW-1133">Transmembrane helix</keyword>
<evidence type="ECO:0000256" key="3">
    <source>
        <dbReference type="ARBA" id="ARBA00022692"/>
    </source>
</evidence>
<dbReference type="Proteomes" id="UP000477156">
    <property type="component" value="Unassembled WGS sequence"/>
</dbReference>
<feature type="transmembrane region" description="Helical" evidence="6">
    <location>
        <begin position="15"/>
        <end position="36"/>
    </location>
</feature>
<accession>A0A6L8XNX1</accession>
<dbReference type="PANTHER" id="PTHR46795:SF3">
    <property type="entry name" value="ABC TRANSPORTER PERMEASE"/>
    <property type="match status" value="1"/>
</dbReference>
<evidence type="ECO:0000256" key="6">
    <source>
        <dbReference type="SAM" id="Phobius"/>
    </source>
</evidence>
<keyword evidence="3 6" id="KW-0812">Transmembrane</keyword>
<feature type="transmembrane region" description="Helical" evidence="6">
    <location>
        <begin position="274"/>
        <end position="294"/>
    </location>
</feature>
<feature type="transmembrane region" description="Helical" evidence="6">
    <location>
        <begin position="99"/>
        <end position="132"/>
    </location>
</feature>
<dbReference type="InterPro" id="IPR052536">
    <property type="entry name" value="ABC-4_Integral_Memb_Prot"/>
</dbReference>
<feature type="transmembrane region" description="Helical" evidence="6">
    <location>
        <begin position="561"/>
        <end position="582"/>
    </location>
</feature>
<evidence type="ECO:0000259" key="7">
    <source>
        <dbReference type="Pfam" id="PF02687"/>
    </source>
</evidence>
<feature type="transmembrane region" description="Helical" evidence="6">
    <location>
        <begin position="191"/>
        <end position="210"/>
    </location>
</feature>
<protein>
    <submittedName>
        <fullName evidence="8">FtsX-like permease family protein</fullName>
    </submittedName>
</protein>
<dbReference type="EMBL" id="WWVF01000001">
    <property type="protein sequence ID" value="MZS87522.1"/>
    <property type="molecule type" value="Genomic_DNA"/>
</dbReference>
<evidence type="ECO:0000256" key="2">
    <source>
        <dbReference type="ARBA" id="ARBA00022475"/>
    </source>
</evidence>
<keyword evidence="5 6" id="KW-0472">Membrane</keyword>
<evidence type="ECO:0000256" key="5">
    <source>
        <dbReference type="ARBA" id="ARBA00023136"/>
    </source>
</evidence>
<feature type="transmembrane region" description="Helical" evidence="6">
    <location>
        <begin position="528"/>
        <end position="549"/>
    </location>
</feature>
<dbReference type="AlphaFoldDB" id="A0A6L8XNX1"/>
<dbReference type="InterPro" id="IPR003838">
    <property type="entry name" value="ABC3_permease_C"/>
</dbReference>
<name>A0A6L8XNX1_9FIRM</name>
<feature type="transmembrane region" description="Helical" evidence="6">
    <location>
        <begin position="222"/>
        <end position="246"/>
    </location>
</feature>
<dbReference type="Pfam" id="PF02687">
    <property type="entry name" value="FtsX"/>
    <property type="match status" value="2"/>
</dbReference>
<keyword evidence="2" id="KW-1003">Cell membrane</keyword>
<dbReference type="PANTHER" id="PTHR46795">
    <property type="entry name" value="ABC TRANSPORTER PERMEASE-RELATED-RELATED"/>
    <property type="match status" value="1"/>
</dbReference>
<evidence type="ECO:0000256" key="1">
    <source>
        <dbReference type="ARBA" id="ARBA00004651"/>
    </source>
</evidence>
<organism evidence="8 9">
    <name type="scientific">Blautia wexlerae</name>
    <dbReference type="NCBI Taxonomy" id="418240"/>
    <lineage>
        <taxon>Bacteria</taxon>
        <taxon>Bacillati</taxon>
        <taxon>Bacillota</taxon>
        <taxon>Clostridia</taxon>
        <taxon>Lachnospirales</taxon>
        <taxon>Lachnospiraceae</taxon>
        <taxon>Blautia</taxon>
    </lineage>
</organism>
<dbReference type="RefSeq" id="WP_161276654.1">
    <property type="nucleotide sequence ID" value="NZ_WWUZ01000001.1"/>
</dbReference>
<evidence type="ECO:0000313" key="8">
    <source>
        <dbReference type="EMBL" id="MZS87522.1"/>
    </source>
</evidence>
<dbReference type="GO" id="GO:0005886">
    <property type="term" value="C:plasma membrane"/>
    <property type="evidence" value="ECO:0007669"/>
    <property type="project" value="UniProtKB-SubCell"/>
</dbReference>